<reference evidence="1 2" key="1">
    <citation type="journal article" date="2014" name="Agronomy (Basel)">
        <title>A Draft Genome Sequence for Ensete ventricosum, the Drought-Tolerant Tree Against Hunger.</title>
        <authorList>
            <person name="Harrison J."/>
            <person name="Moore K.A."/>
            <person name="Paszkiewicz K."/>
            <person name="Jones T."/>
            <person name="Grant M."/>
            <person name="Ambacheew D."/>
            <person name="Muzemil S."/>
            <person name="Studholme D.J."/>
        </authorList>
    </citation>
    <scope>NUCLEOTIDE SEQUENCE [LARGE SCALE GENOMIC DNA]</scope>
</reference>
<name>A0A426XRR9_ENSVE</name>
<dbReference type="AlphaFoldDB" id="A0A426XRR9"/>
<dbReference type="Proteomes" id="UP000287651">
    <property type="component" value="Unassembled WGS sequence"/>
</dbReference>
<comment type="caution">
    <text evidence="1">The sequence shown here is derived from an EMBL/GenBank/DDBJ whole genome shotgun (WGS) entry which is preliminary data.</text>
</comment>
<organism evidence="1 2">
    <name type="scientific">Ensete ventricosum</name>
    <name type="common">Abyssinian banana</name>
    <name type="synonym">Musa ensete</name>
    <dbReference type="NCBI Taxonomy" id="4639"/>
    <lineage>
        <taxon>Eukaryota</taxon>
        <taxon>Viridiplantae</taxon>
        <taxon>Streptophyta</taxon>
        <taxon>Embryophyta</taxon>
        <taxon>Tracheophyta</taxon>
        <taxon>Spermatophyta</taxon>
        <taxon>Magnoliopsida</taxon>
        <taxon>Liliopsida</taxon>
        <taxon>Zingiberales</taxon>
        <taxon>Musaceae</taxon>
        <taxon>Ensete</taxon>
    </lineage>
</organism>
<protein>
    <submittedName>
        <fullName evidence="1">Uncharacterized protein</fullName>
    </submittedName>
</protein>
<gene>
    <name evidence="1" type="ORF">B296_00028406</name>
</gene>
<proteinExistence type="predicted"/>
<evidence type="ECO:0000313" key="1">
    <source>
        <dbReference type="EMBL" id="RRT42150.1"/>
    </source>
</evidence>
<accession>A0A426XRR9</accession>
<sequence>MIILLTKRCPSPLPSPSLRVVAPRRPCPPTPALPRGGRCCLYGRRRAHGQHLHGRRPCGCSCELPPFQAIASACRCRPYERQPLSQASHGLAASWPWPIALAGCPGRSRQHPCRGPWPQPVALLQVARPWPAALQGPGHGQPPLQMT</sequence>
<evidence type="ECO:0000313" key="2">
    <source>
        <dbReference type="Proteomes" id="UP000287651"/>
    </source>
</evidence>
<dbReference type="EMBL" id="AMZH03018040">
    <property type="protein sequence ID" value="RRT42150.1"/>
    <property type="molecule type" value="Genomic_DNA"/>
</dbReference>